<dbReference type="AlphaFoldDB" id="A0A1Y5X2L1"/>
<dbReference type="EMBL" id="FWXV01000001">
    <property type="protein sequence ID" value="SMC66577.1"/>
    <property type="molecule type" value="Genomic_DNA"/>
</dbReference>
<accession>A0A1Y5X2L1</accession>
<dbReference type="Proteomes" id="UP000192674">
    <property type="component" value="Unassembled WGS sequence"/>
</dbReference>
<dbReference type="InterPro" id="IPR029475">
    <property type="entry name" value="DUF6807"/>
</dbReference>
<keyword evidence="2" id="KW-1185">Reference proteome</keyword>
<dbReference type="Pfam" id="PF14100">
    <property type="entry name" value="DUF6807"/>
    <property type="match status" value="1"/>
</dbReference>
<gene>
    <name evidence="1" type="ORF">SAMN05661093_01296</name>
</gene>
<proteinExistence type="predicted"/>
<dbReference type="OrthoDB" id="242375at2"/>
<protein>
    <submittedName>
        <fullName evidence="1">Methane oxygenase PmoA</fullName>
    </submittedName>
</protein>
<sequence length="309" mass="34976">MGDLMRLIEDNGYVRVAAGDVELAEYVVEPGVPQTDSPKPYLHPLRTIAGDVVSAIRPHDHTWHNGLQFTAANLSGENFWGGRTFVRGHGYTPLDNNGSIRHVRWHRVQCDDGLAEMRHRLEWQTRAGECWLTEDRSIEVSEVDQVDGSWLLTWRTRLHNTSGRELRWGSPVTEGRPTAGYGGLFWRGPRSFIGGTALTATGVRDEDAMGSRAPWLSFTGQHDVSLRYSTVVFVDCPANVRYPTPWYVRTAPFPVVSFAVTFHEPLLLEPDGQLGLTHHAIIADGRWDPVRIEDYIRQRITPRWDKENA</sequence>
<evidence type="ECO:0000313" key="1">
    <source>
        <dbReference type="EMBL" id="SMC66577.1"/>
    </source>
</evidence>
<organism evidence="1 2">
    <name type="scientific">Kibdelosporangium aridum</name>
    <dbReference type="NCBI Taxonomy" id="2030"/>
    <lineage>
        <taxon>Bacteria</taxon>
        <taxon>Bacillati</taxon>
        <taxon>Actinomycetota</taxon>
        <taxon>Actinomycetes</taxon>
        <taxon>Pseudonocardiales</taxon>
        <taxon>Pseudonocardiaceae</taxon>
        <taxon>Kibdelosporangium</taxon>
    </lineage>
</organism>
<dbReference type="RefSeq" id="WP_143446153.1">
    <property type="nucleotide sequence ID" value="NZ_FWXV01000001.1"/>
</dbReference>
<evidence type="ECO:0000313" key="2">
    <source>
        <dbReference type="Proteomes" id="UP000192674"/>
    </source>
</evidence>
<name>A0A1Y5X2L1_KIBAR</name>
<reference evidence="1 2" key="1">
    <citation type="submission" date="2017-04" db="EMBL/GenBank/DDBJ databases">
        <authorList>
            <person name="Afonso C.L."/>
            <person name="Miller P.J."/>
            <person name="Scott M.A."/>
            <person name="Spackman E."/>
            <person name="Goraichik I."/>
            <person name="Dimitrov K.M."/>
            <person name="Suarez D.L."/>
            <person name="Swayne D.E."/>
        </authorList>
    </citation>
    <scope>NUCLEOTIDE SEQUENCE [LARGE SCALE GENOMIC DNA]</scope>
    <source>
        <strain evidence="1 2">DSM 43828</strain>
    </source>
</reference>